<comment type="caution">
    <text evidence="5">The sequence shown here is derived from an EMBL/GenBank/DDBJ whole genome shotgun (WGS) entry which is preliminary data.</text>
</comment>
<dbReference type="InterPro" id="IPR027434">
    <property type="entry name" value="Homing_endonucl"/>
</dbReference>
<evidence type="ECO:0000256" key="3">
    <source>
        <dbReference type="SAM" id="Coils"/>
    </source>
</evidence>
<keyword evidence="1" id="KW-0068">Autocatalytic cleavage</keyword>
<dbReference type="Proteomes" id="UP000177704">
    <property type="component" value="Unassembled WGS sequence"/>
</dbReference>
<dbReference type="InterPro" id="IPR001387">
    <property type="entry name" value="Cro/C1-type_HTH"/>
</dbReference>
<gene>
    <name evidence="5" type="ORF">A3B36_00395</name>
</gene>
<feature type="domain" description="DOD-type homing endonuclease" evidence="4">
    <location>
        <begin position="351"/>
        <end position="433"/>
    </location>
</feature>
<dbReference type="InterPro" id="IPR003586">
    <property type="entry name" value="Hint_dom_C"/>
</dbReference>
<dbReference type="GO" id="GO:0004519">
    <property type="term" value="F:endonuclease activity"/>
    <property type="evidence" value="ECO:0007669"/>
    <property type="project" value="InterPro"/>
</dbReference>
<dbReference type="NCBIfam" id="TIGR01445">
    <property type="entry name" value="intein_Nterm"/>
    <property type="match status" value="1"/>
</dbReference>
<evidence type="ECO:0000256" key="1">
    <source>
        <dbReference type="ARBA" id="ARBA00022813"/>
    </source>
</evidence>
<proteinExistence type="predicted"/>
<name>A0A1F7V2Z4_9BACT</name>
<dbReference type="CDD" id="cd00093">
    <property type="entry name" value="HTH_XRE"/>
    <property type="match status" value="1"/>
</dbReference>
<protein>
    <recommendedName>
        <fullName evidence="4">DOD-type homing endonuclease domain-containing protein</fullName>
    </recommendedName>
</protein>
<dbReference type="InterPro" id="IPR025669">
    <property type="entry name" value="AAA_dom"/>
</dbReference>
<dbReference type="InterPro" id="IPR003587">
    <property type="entry name" value="Hint_dom_N"/>
</dbReference>
<dbReference type="InterPro" id="IPR027417">
    <property type="entry name" value="P-loop_NTPase"/>
</dbReference>
<dbReference type="SUPFAM" id="SSF55608">
    <property type="entry name" value="Homing endonucleases"/>
    <property type="match status" value="1"/>
</dbReference>
<sequence length="829" mass="92283">MSSSVVRTIAIVNQKGGVGKCVAPDTPIFLNPGEVKSIAELFQAANEDAAERVVRDGGVYIRPRQPLRVFSLDRNLKIARAQVEWLYRGRADRLKCITTAMGKTISVTKEHPFLVCREGELAWVRADELNIGDFLATPRSVPETDDGGVDLLALLPSEILAHLSPEAEAIVQRHLTAILSLASDYSACILRALLGRPRTRIELDGISTQSNRYRILRQFSKEGIITRTRDRRSGFRYTADPVAATQWVLRCGCSVRAVAQFPALKPFVQHLQYCNRFGHICPPVAPMFELTEAFARFVAIVLAEGSVDPARIVVYNCSSFLIEDVRAFAVSCGLTPRVERLPTQWRVTIPGAGTLVQILEALCEFDVREKRKSAQVKLPNCILQAPLLLLAPYLGAYIDCEGSVSQFKSEIEITSASRDNIIRLQYAFLRFGVPSAVRMSRQRATNSPRMKKRKYWRLEIRGASLCKKIYEQIPLQDERKRTLLARWSEGKANTNIDLIPAGRLIHSLRIGGDLLQKEIGLQGSISDYERGRSFPSRDALQRIVKQLERKASSRAHIELAALADADILWDRVKEVREKHNKGYVYDLTVPGSHNFIAGWGAFIAHNTTTAVNLSAYLAHLGKFVLLVDLDPQGNATSAFGVDHHAQPEGIYESLAGTAPLKQVMRATTIEGHKLAPASAALAGATIELVNLERREHRLRDTLEEAGHEFDYIIIDCPPSLGLLTVNALVGADEVLIPVQAEYYALEGLGGLMETISLVRENLNPGLGVLGALITMYDERYKLTHDVFHELYRYFPNRIFRTVIPRNIRLAEAPSYGKTILHYDPKSKGA</sequence>
<feature type="coiled-coil region" evidence="3">
    <location>
        <begin position="681"/>
        <end position="708"/>
    </location>
</feature>
<dbReference type="SUPFAM" id="SSF52540">
    <property type="entry name" value="P-loop containing nucleoside triphosphate hydrolases"/>
    <property type="match status" value="1"/>
</dbReference>
<dbReference type="PROSITE" id="PS50818">
    <property type="entry name" value="INTEIN_C_TER"/>
    <property type="match status" value="1"/>
</dbReference>
<dbReference type="EMBL" id="MGEM01000018">
    <property type="protein sequence ID" value="OGL84845.1"/>
    <property type="molecule type" value="Genomic_DNA"/>
</dbReference>
<dbReference type="Pfam" id="PF13614">
    <property type="entry name" value="AAA_31"/>
    <property type="match status" value="1"/>
</dbReference>
<dbReference type="InterPro" id="IPR004042">
    <property type="entry name" value="Intein_endonuc_central"/>
</dbReference>
<dbReference type="PANTHER" id="PTHR13696:SF52">
    <property type="entry name" value="PARA FAMILY PROTEIN CT_582"/>
    <property type="match status" value="1"/>
</dbReference>
<evidence type="ECO:0000256" key="2">
    <source>
        <dbReference type="ARBA" id="ARBA00023000"/>
    </source>
</evidence>
<dbReference type="InterPro" id="IPR006141">
    <property type="entry name" value="Intein_N"/>
</dbReference>
<dbReference type="Pfam" id="PF14890">
    <property type="entry name" value="Intein_splicing"/>
    <property type="match status" value="1"/>
</dbReference>
<dbReference type="GO" id="GO:0016539">
    <property type="term" value="P:intein-mediated protein splicing"/>
    <property type="evidence" value="ECO:0007669"/>
    <property type="project" value="InterPro"/>
</dbReference>
<dbReference type="PANTHER" id="PTHR13696">
    <property type="entry name" value="P-LOOP CONTAINING NUCLEOSIDE TRIPHOSPHATE HYDROLASE"/>
    <property type="match status" value="1"/>
</dbReference>
<dbReference type="InterPro" id="IPR006142">
    <property type="entry name" value="INTEIN"/>
</dbReference>
<dbReference type="CDD" id="cd02042">
    <property type="entry name" value="ParAB_family"/>
    <property type="match status" value="1"/>
</dbReference>
<dbReference type="AlphaFoldDB" id="A0A1F7V2Z4"/>
<feature type="non-terminal residue" evidence="5">
    <location>
        <position position="829"/>
    </location>
</feature>
<dbReference type="Gene3D" id="3.10.28.10">
    <property type="entry name" value="Homing endonucleases"/>
    <property type="match status" value="1"/>
</dbReference>
<dbReference type="SMART" id="SM00306">
    <property type="entry name" value="HintN"/>
    <property type="match status" value="1"/>
</dbReference>
<dbReference type="SUPFAM" id="SSF51294">
    <property type="entry name" value="Hedgehog/intein (Hint) domain"/>
    <property type="match status" value="1"/>
</dbReference>
<dbReference type="Gene3D" id="3.40.50.300">
    <property type="entry name" value="P-loop containing nucleotide triphosphate hydrolases"/>
    <property type="match status" value="1"/>
</dbReference>
<evidence type="ECO:0000259" key="4">
    <source>
        <dbReference type="PROSITE" id="PS50819"/>
    </source>
</evidence>
<dbReference type="Pfam" id="PF14528">
    <property type="entry name" value="LAGLIDADG_3"/>
    <property type="match status" value="1"/>
</dbReference>
<dbReference type="PROSITE" id="PS50817">
    <property type="entry name" value="INTEIN_N_TER"/>
    <property type="match status" value="1"/>
</dbReference>
<dbReference type="CDD" id="cd00081">
    <property type="entry name" value="Hint"/>
    <property type="match status" value="2"/>
</dbReference>
<accession>A0A1F7V2Z4</accession>
<evidence type="ECO:0000313" key="5">
    <source>
        <dbReference type="EMBL" id="OGL84845.1"/>
    </source>
</evidence>
<dbReference type="Gene3D" id="2.170.16.10">
    <property type="entry name" value="Hedgehog/Intein (Hint) domain"/>
    <property type="match status" value="2"/>
</dbReference>
<organism evidence="5 6">
    <name type="scientific">Candidatus Uhrbacteria bacterium RIFCSPLOWO2_01_FULL_55_36</name>
    <dbReference type="NCBI Taxonomy" id="1802404"/>
    <lineage>
        <taxon>Bacteria</taxon>
        <taxon>Candidatus Uhriibacteriota</taxon>
    </lineage>
</organism>
<dbReference type="NCBIfam" id="TIGR01443">
    <property type="entry name" value="intein_Cterm"/>
    <property type="match status" value="1"/>
</dbReference>
<dbReference type="InterPro" id="IPR030934">
    <property type="entry name" value="Intein_C"/>
</dbReference>
<reference evidence="5 6" key="1">
    <citation type="journal article" date="2016" name="Nat. Commun.">
        <title>Thousands of microbial genomes shed light on interconnected biogeochemical processes in an aquifer system.</title>
        <authorList>
            <person name="Anantharaman K."/>
            <person name="Brown C.T."/>
            <person name="Hug L.A."/>
            <person name="Sharon I."/>
            <person name="Castelle C.J."/>
            <person name="Probst A.J."/>
            <person name="Thomas B.C."/>
            <person name="Singh A."/>
            <person name="Wilkins M.J."/>
            <person name="Karaoz U."/>
            <person name="Brodie E.L."/>
            <person name="Williams K.H."/>
            <person name="Hubbard S.S."/>
            <person name="Banfield J.F."/>
        </authorList>
    </citation>
    <scope>NUCLEOTIDE SEQUENCE [LARGE SCALE GENOMIC DNA]</scope>
</reference>
<dbReference type="InterPro" id="IPR050678">
    <property type="entry name" value="DNA_Partitioning_ATPase"/>
</dbReference>
<keyword evidence="2" id="KW-0651">Protein splicing</keyword>
<dbReference type="PROSITE" id="PS50819">
    <property type="entry name" value="INTEIN_ENDONUCLEASE"/>
    <property type="match status" value="1"/>
</dbReference>
<dbReference type="SMART" id="SM00305">
    <property type="entry name" value="HintC"/>
    <property type="match status" value="1"/>
</dbReference>
<dbReference type="PRINTS" id="PR00379">
    <property type="entry name" value="INTEIN"/>
</dbReference>
<keyword evidence="3" id="KW-0175">Coiled coil</keyword>
<dbReference type="InterPro" id="IPR004860">
    <property type="entry name" value="LAGLIDADG_dom"/>
</dbReference>
<dbReference type="InterPro" id="IPR036844">
    <property type="entry name" value="Hint_dom_sf"/>
</dbReference>
<evidence type="ECO:0000313" key="6">
    <source>
        <dbReference type="Proteomes" id="UP000177704"/>
    </source>
</evidence>
<dbReference type="FunFam" id="3.40.50.300:FF:000285">
    <property type="entry name" value="Sporulation initiation inhibitor Soj"/>
    <property type="match status" value="1"/>
</dbReference>